<dbReference type="Proteomes" id="UP000318528">
    <property type="component" value="Unassembled WGS sequence"/>
</dbReference>
<feature type="transmembrane region" description="Helical" evidence="1">
    <location>
        <begin position="87"/>
        <end position="104"/>
    </location>
</feature>
<reference evidence="3 4" key="1">
    <citation type="submission" date="2019-07" db="EMBL/GenBank/DDBJ databases">
        <title>Novel species of Flavobacterium.</title>
        <authorList>
            <person name="Liu Q."/>
            <person name="Xin Y.-H."/>
        </authorList>
    </citation>
    <scope>NUCLEOTIDE SEQUENCE [LARGE SCALE GENOMIC DNA]</scope>
    <source>
        <strain evidence="3 4">GSP39</strain>
    </source>
</reference>
<sequence>MPQRKTLIIPNNIALLFIPPYSPELNPSEKIWWRIKRAFTGKVYKSLNGVSDFIEKEVRKLTNEIVKKTCEFEYIVSAPFWTKIYKLWYYYSLSSVHLMLSLFIM</sequence>
<accession>A0ABY3CLT7</accession>
<keyword evidence="1" id="KW-1133">Transmembrane helix</keyword>
<dbReference type="InterPro" id="IPR036397">
    <property type="entry name" value="RNaseH_sf"/>
</dbReference>
<comment type="caution">
    <text evidence="3">The sequence shown here is derived from an EMBL/GenBank/DDBJ whole genome shotgun (WGS) entry which is preliminary data.</text>
</comment>
<proteinExistence type="predicted"/>
<dbReference type="Pfam" id="PF13358">
    <property type="entry name" value="DDE_3"/>
    <property type="match status" value="1"/>
</dbReference>
<dbReference type="InterPro" id="IPR038717">
    <property type="entry name" value="Tc1-like_DDE_dom"/>
</dbReference>
<gene>
    <name evidence="3" type="ORF">FNW12_07835</name>
</gene>
<keyword evidence="4" id="KW-1185">Reference proteome</keyword>
<keyword evidence="1" id="KW-0812">Transmembrane</keyword>
<evidence type="ECO:0000259" key="2">
    <source>
        <dbReference type="Pfam" id="PF13358"/>
    </source>
</evidence>
<dbReference type="RefSeq" id="WP_143386505.1">
    <property type="nucleotide sequence ID" value="NZ_VJZM01000005.1"/>
</dbReference>
<feature type="domain" description="Tc1-like transposase DDE" evidence="2">
    <location>
        <begin position="11"/>
        <end position="41"/>
    </location>
</feature>
<evidence type="ECO:0000256" key="1">
    <source>
        <dbReference type="SAM" id="Phobius"/>
    </source>
</evidence>
<organism evidence="3 4">
    <name type="scientific">Flavobacterium gawalongense</name>
    <dbReference type="NCBI Taxonomy" id="2594432"/>
    <lineage>
        <taxon>Bacteria</taxon>
        <taxon>Pseudomonadati</taxon>
        <taxon>Bacteroidota</taxon>
        <taxon>Flavobacteriia</taxon>
        <taxon>Flavobacteriales</taxon>
        <taxon>Flavobacteriaceae</taxon>
        <taxon>Flavobacterium</taxon>
    </lineage>
</organism>
<dbReference type="EMBL" id="VJZN01000010">
    <property type="protein sequence ID" value="TRX06874.1"/>
    <property type="molecule type" value="Genomic_DNA"/>
</dbReference>
<evidence type="ECO:0000313" key="3">
    <source>
        <dbReference type="EMBL" id="TRX06874.1"/>
    </source>
</evidence>
<keyword evidence="1" id="KW-0472">Membrane</keyword>
<evidence type="ECO:0000313" key="4">
    <source>
        <dbReference type="Proteomes" id="UP000318528"/>
    </source>
</evidence>
<protein>
    <recommendedName>
        <fullName evidence="2">Tc1-like transposase DDE domain-containing protein</fullName>
    </recommendedName>
</protein>
<dbReference type="Gene3D" id="3.30.420.10">
    <property type="entry name" value="Ribonuclease H-like superfamily/Ribonuclease H"/>
    <property type="match status" value="1"/>
</dbReference>
<name>A0ABY3CLT7_9FLAO</name>